<feature type="transmembrane region" description="Helical" evidence="8">
    <location>
        <begin position="128"/>
        <end position="150"/>
    </location>
</feature>
<feature type="transmembrane region" description="Helical" evidence="8">
    <location>
        <begin position="40"/>
        <end position="65"/>
    </location>
</feature>
<dbReference type="NCBIfam" id="NF038066">
    <property type="entry name" value="MptB"/>
    <property type="match status" value="1"/>
</dbReference>
<keyword evidence="3" id="KW-0808">Transferase</keyword>
<dbReference type="GO" id="GO:0016020">
    <property type="term" value="C:membrane"/>
    <property type="evidence" value="ECO:0007669"/>
    <property type="project" value="UniProtKB-SubCell"/>
</dbReference>
<evidence type="ECO:0000313" key="10">
    <source>
        <dbReference type="Proteomes" id="UP000580797"/>
    </source>
</evidence>
<proteinExistence type="inferred from homology"/>
<evidence type="ECO:0000256" key="3">
    <source>
        <dbReference type="ARBA" id="ARBA00022679"/>
    </source>
</evidence>
<evidence type="ECO:0000256" key="6">
    <source>
        <dbReference type="ARBA" id="ARBA00023136"/>
    </source>
</evidence>
<evidence type="ECO:0000313" key="9">
    <source>
        <dbReference type="EMBL" id="MBB5512085.1"/>
    </source>
</evidence>
<gene>
    <name evidence="9" type="ORF">HD598_000772</name>
</gene>
<evidence type="ECO:0000256" key="5">
    <source>
        <dbReference type="ARBA" id="ARBA00022989"/>
    </source>
</evidence>
<feature type="transmembrane region" description="Helical" evidence="8">
    <location>
        <begin position="214"/>
        <end position="237"/>
    </location>
</feature>
<feature type="transmembrane region" description="Helical" evidence="8">
    <location>
        <begin position="326"/>
        <end position="348"/>
    </location>
</feature>
<evidence type="ECO:0000256" key="8">
    <source>
        <dbReference type="SAM" id="Phobius"/>
    </source>
</evidence>
<evidence type="ECO:0000256" key="1">
    <source>
        <dbReference type="ARBA" id="ARBA00004141"/>
    </source>
</evidence>
<dbReference type="EMBL" id="JACHDR010000001">
    <property type="protein sequence ID" value="MBB5512085.1"/>
    <property type="molecule type" value="Genomic_DNA"/>
</dbReference>
<organism evidence="9 10">
    <name type="scientific">Neomicrococcus aestuarii</name>
    <dbReference type="NCBI Taxonomy" id="556325"/>
    <lineage>
        <taxon>Bacteria</taxon>
        <taxon>Bacillati</taxon>
        <taxon>Actinomycetota</taxon>
        <taxon>Actinomycetes</taxon>
        <taxon>Micrococcales</taxon>
        <taxon>Micrococcaceae</taxon>
        <taxon>Neomicrococcus</taxon>
    </lineage>
</organism>
<feature type="transmembrane region" description="Helical" evidence="8">
    <location>
        <begin position="387"/>
        <end position="410"/>
    </location>
</feature>
<dbReference type="Pfam" id="PF26314">
    <property type="entry name" value="MptA_B_family"/>
    <property type="match status" value="1"/>
</dbReference>
<feature type="transmembrane region" description="Helical" evidence="8">
    <location>
        <begin position="360"/>
        <end position="381"/>
    </location>
</feature>
<evidence type="ECO:0000256" key="7">
    <source>
        <dbReference type="ARBA" id="ARBA00043987"/>
    </source>
</evidence>
<sequence length="532" mass="58173">MKNSVRNPLLGLTHQLSRAEEWLGSLPVFRRIAGGDETQAAVAIAQGIVASIMVTLGSWGVGWLATAQNSLFARTTFLNPLRVEPVGVILCACLMALGSLILVRAWLRLGQRSGVDHQYSVPVIRRAILWWSVPLSLSFPIFSRDVYSYFAQGRLLHAGLNPYENWVSQLPGWFAEGSDGLWAESASPYGPIFLLFAQFVFWISAGIPEIGVILFRLFALAGVALCVWAIPPLAALLKSSPGWALWISVANPLFLLIMIPGVHNDSFMMGAILLAFLYGLRRRRWASVVWAIIAIGIKPIVLIGLPFLGLLFAGQGASWKNRFTEWALLALAVGLGLAAVGGATGLWFGWIPGMASSGSAAFPFAPIGLLGQGIGWVFSLFGGDQAVVAGVFYTLCRVLAVLFILYLALFRTDLHPMLGFALGLSAVVLLAPIIQPWYLLWIVPLFATYRVYRGLLEELFFLLSAILVLVGVVDQLSVAQWIDLTLVRIITSVLGLLYLAYLLFVDPKTKQLFPFNRASWTQARVSATELRS</sequence>
<keyword evidence="2" id="KW-0328">Glycosyltransferase</keyword>
<dbReference type="RefSeq" id="WP_183663937.1">
    <property type="nucleotide sequence ID" value="NZ_BAAARH010000003.1"/>
</dbReference>
<dbReference type="InterPro" id="IPR049829">
    <property type="entry name" value="MptA/B-like"/>
</dbReference>
<feature type="transmembrane region" description="Helical" evidence="8">
    <location>
        <begin position="486"/>
        <end position="504"/>
    </location>
</feature>
<dbReference type="GO" id="GO:0016757">
    <property type="term" value="F:glycosyltransferase activity"/>
    <property type="evidence" value="ECO:0007669"/>
    <property type="project" value="UniProtKB-KW"/>
</dbReference>
<dbReference type="Proteomes" id="UP000580797">
    <property type="component" value="Unassembled WGS sequence"/>
</dbReference>
<name>A0A7W8TSI6_9MICC</name>
<evidence type="ECO:0000256" key="2">
    <source>
        <dbReference type="ARBA" id="ARBA00022676"/>
    </source>
</evidence>
<reference evidence="9 10" key="1">
    <citation type="submission" date="2020-08" db="EMBL/GenBank/DDBJ databases">
        <title>Sequencing the genomes of 1000 actinobacteria strains.</title>
        <authorList>
            <person name="Klenk H.-P."/>
        </authorList>
    </citation>
    <scope>NUCLEOTIDE SEQUENCE [LARGE SCALE GENOMIC DNA]</scope>
    <source>
        <strain evidence="9 10">DSM 105783</strain>
    </source>
</reference>
<comment type="caution">
    <text evidence="9">The sequence shown here is derived from an EMBL/GenBank/DDBJ whole genome shotgun (WGS) entry which is preliminary data.</text>
</comment>
<comment type="similarity">
    <text evidence="7">Belongs to the MptA/B family.</text>
</comment>
<feature type="transmembrane region" description="Helical" evidence="8">
    <location>
        <begin position="189"/>
        <end position="207"/>
    </location>
</feature>
<feature type="transmembrane region" description="Helical" evidence="8">
    <location>
        <begin position="85"/>
        <end position="107"/>
    </location>
</feature>
<keyword evidence="4 8" id="KW-0812">Transmembrane</keyword>
<accession>A0A7W8TSI6</accession>
<comment type="subcellular location">
    <subcellularLocation>
        <location evidence="1">Membrane</location>
        <topology evidence="1">Multi-pass membrane protein</topology>
    </subcellularLocation>
</comment>
<feature type="transmembrane region" description="Helical" evidence="8">
    <location>
        <begin position="288"/>
        <end position="314"/>
    </location>
</feature>
<evidence type="ECO:0008006" key="11">
    <source>
        <dbReference type="Google" id="ProtNLM"/>
    </source>
</evidence>
<protein>
    <recommendedName>
        <fullName evidence="11">DUF2029 domain-containing protein</fullName>
    </recommendedName>
</protein>
<evidence type="ECO:0000256" key="4">
    <source>
        <dbReference type="ARBA" id="ARBA00022692"/>
    </source>
</evidence>
<keyword evidence="5 8" id="KW-1133">Transmembrane helix</keyword>
<feature type="transmembrane region" description="Helical" evidence="8">
    <location>
        <begin position="243"/>
        <end position="276"/>
    </location>
</feature>
<keyword evidence="6 8" id="KW-0472">Membrane</keyword>
<feature type="transmembrane region" description="Helical" evidence="8">
    <location>
        <begin position="417"/>
        <end position="439"/>
    </location>
</feature>
<dbReference type="AlphaFoldDB" id="A0A7W8TSI6"/>
<feature type="transmembrane region" description="Helical" evidence="8">
    <location>
        <begin position="459"/>
        <end position="479"/>
    </location>
</feature>